<dbReference type="Gene3D" id="3.30.70.1060">
    <property type="entry name" value="Dimeric alpha+beta barrel"/>
    <property type="match status" value="1"/>
</dbReference>
<organism evidence="1 2">
    <name type="scientific">Hoeflea alexandrii</name>
    <dbReference type="NCBI Taxonomy" id="288436"/>
    <lineage>
        <taxon>Bacteria</taxon>
        <taxon>Pseudomonadati</taxon>
        <taxon>Pseudomonadota</taxon>
        <taxon>Alphaproteobacteria</taxon>
        <taxon>Hyphomicrobiales</taxon>
        <taxon>Rhizobiaceae</taxon>
        <taxon>Hoeflea</taxon>
    </lineage>
</organism>
<accession>A0ABT1CKZ0</accession>
<dbReference type="InterPro" id="IPR011008">
    <property type="entry name" value="Dimeric_a/b-barrel"/>
</dbReference>
<proteinExistence type="predicted"/>
<dbReference type="EMBL" id="JAAAML010000001">
    <property type="protein sequence ID" value="MCO6406875.1"/>
    <property type="molecule type" value="Genomic_DNA"/>
</dbReference>
<keyword evidence="2" id="KW-1185">Reference proteome</keyword>
<dbReference type="SUPFAM" id="SSF54909">
    <property type="entry name" value="Dimeric alpha+beta barrel"/>
    <property type="match status" value="1"/>
</dbReference>
<evidence type="ECO:0000313" key="1">
    <source>
        <dbReference type="EMBL" id="MCO6406875.1"/>
    </source>
</evidence>
<sequence length="101" mass="10648">MSQYLLAFRGGMPKSPEEGAKMMEAWNTWMGELGDALVDPGAGLGKSRFLTGPGQEETAGNPLSGYTVVEAADIEAALEIAGRNPIFSLGGTIEVAEQLKF</sequence>
<comment type="caution">
    <text evidence="1">The sequence shown here is derived from an EMBL/GenBank/DDBJ whole genome shotgun (WGS) entry which is preliminary data.</text>
</comment>
<reference evidence="1 2" key="1">
    <citation type="submission" date="2020-01" db="EMBL/GenBank/DDBJ databases">
        <title>Genomes of bacteria type strains.</title>
        <authorList>
            <person name="Chen J."/>
            <person name="Zhu S."/>
            <person name="Yang J."/>
        </authorList>
    </citation>
    <scope>NUCLEOTIDE SEQUENCE [LARGE SCALE GENOMIC DNA]</scope>
    <source>
        <strain evidence="1 2">DSM 16655</strain>
    </source>
</reference>
<name>A0ABT1CKZ0_9HYPH</name>
<evidence type="ECO:0008006" key="3">
    <source>
        <dbReference type="Google" id="ProtNLM"/>
    </source>
</evidence>
<dbReference type="Proteomes" id="UP001320715">
    <property type="component" value="Unassembled WGS sequence"/>
</dbReference>
<dbReference type="RefSeq" id="WP_152007556.1">
    <property type="nucleotide sequence ID" value="NZ_JAAAML010000001.1"/>
</dbReference>
<gene>
    <name evidence="1" type="ORF">GTW23_01705</name>
</gene>
<evidence type="ECO:0000313" key="2">
    <source>
        <dbReference type="Proteomes" id="UP001320715"/>
    </source>
</evidence>
<protein>
    <recommendedName>
        <fullName evidence="3">YCII-related domain-containing protein</fullName>
    </recommendedName>
</protein>